<proteinExistence type="predicted"/>
<organism evidence="1 2">
    <name type="scientific">Terrimonas rubra</name>
    <dbReference type="NCBI Taxonomy" id="1035890"/>
    <lineage>
        <taxon>Bacteria</taxon>
        <taxon>Pseudomonadati</taxon>
        <taxon>Bacteroidota</taxon>
        <taxon>Chitinophagia</taxon>
        <taxon>Chitinophagales</taxon>
        <taxon>Chitinophagaceae</taxon>
        <taxon>Terrimonas</taxon>
    </lineage>
</organism>
<evidence type="ECO:0000313" key="2">
    <source>
        <dbReference type="Proteomes" id="UP001597511"/>
    </source>
</evidence>
<dbReference type="Pfam" id="PF09844">
    <property type="entry name" value="DUF2071"/>
    <property type="match status" value="1"/>
</dbReference>
<dbReference type="InterPro" id="IPR018644">
    <property type="entry name" value="DUF2071"/>
</dbReference>
<dbReference type="RefSeq" id="WP_386094899.1">
    <property type="nucleotide sequence ID" value="NZ_JBHUOZ010000001.1"/>
</dbReference>
<dbReference type="Proteomes" id="UP001597511">
    <property type="component" value="Unassembled WGS sequence"/>
</dbReference>
<gene>
    <name evidence="1" type="ORF">ACFS6H_02535</name>
</gene>
<sequence>MKFLKSHPFAVEAFFKSSVVLTFAVPKEQLQPLIPECLELDTFQDKWAFIAIAMVQTSGLRPKGFPRFMGNDFFLIGYRIFVRYTTNAGKRLRGLYIIKSETDKKKMEFFGNIFTHYNYTTTDIEQGMSKGIRTIQSRQSQFAVTIEEPGEAVPLPPHSPFADWKEARRFAGPLPFTFTYNQADKKILIIEGVRENWQPQPINIKDFHFTFLDSLHLEGAVLANAFEIRNIPYYWKKGRPEDLQHRFGTK</sequence>
<dbReference type="SUPFAM" id="SSF160104">
    <property type="entry name" value="Acetoacetate decarboxylase-like"/>
    <property type="match status" value="1"/>
</dbReference>
<evidence type="ECO:0000313" key="1">
    <source>
        <dbReference type="EMBL" id="MFD2918569.1"/>
    </source>
</evidence>
<comment type="caution">
    <text evidence="1">The sequence shown here is derived from an EMBL/GenBank/DDBJ whole genome shotgun (WGS) entry which is preliminary data.</text>
</comment>
<name>A0ABW5ZZW2_9BACT</name>
<keyword evidence="2" id="KW-1185">Reference proteome</keyword>
<dbReference type="InterPro" id="IPR023375">
    <property type="entry name" value="ADC_dom_sf"/>
</dbReference>
<dbReference type="EMBL" id="JBHUOZ010000001">
    <property type="protein sequence ID" value="MFD2918569.1"/>
    <property type="molecule type" value="Genomic_DNA"/>
</dbReference>
<accession>A0ABW5ZZW2</accession>
<reference evidence="2" key="1">
    <citation type="journal article" date="2019" name="Int. J. Syst. Evol. Microbiol.">
        <title>The Global Catalogue of Microorganisms (GCM) 10K type strain sequencing project: providing services to taxonomists for standard genome sequencing and annotation.</title>
        <authorList>
            <consortium name="The Broad Institute Genomics Platform"/>
            <consortium name="The Broad Institute Genome Sequencing Center for Infectious Disease"/>
            <person name="Wu L."/>
            <person name="Ma J."/>
        </authorList>
    </citation>
    <scope>NUCLEOTIDE SEQUENCE [LARGE SCALE GENOMIC DNA]</scope>
    <source>
        <strain evidence="2">KCTC 23299</strain>
    </source>
</reference>
<protein>
    <submittedName>
        <fullName evidence="1">DUF2071 domain-containing protein</fullName>
    </submittedName>
</protein>